<dbReference type="Proteomes" id="UP000029095">
    <property type="component" value="Unassembled WGS sequence"/>
</dbReference>
<sequence>MDTTGIPRELCSIAAALDALPRADRRQAQDRIHATHLSGLDSAVASVVRAAIRHTQGPEAADEYLRTGSPARYTKRDIYLEACRHGAGEELMEQGFTIPDDTPATVEARAARLAELAQEVEDLARDLANSGIYGAKAKVAAALKISPDTVDRRFAPKD</sequence>
<accession>A0A086MQZ7</accession>
<dbReference type="EMBL" id="JNFQ01000007">
    <property type="protein sequence ID" value="KFG71315.1"/>
    <property type="molecule type" value="Genomic_DNA"/>
</dbReference>
<name>A0A086MQZ7_9ACTN</name>
<evidence type="ECO:0000313" key="2">
    <source>
        <dbReference type="Proteomes" id="UP000029095"/>
    </source>
</evidence>
<protein>
    <submittedName>
        <fullName evidence="1">Uncharacterized protein</fullName>
    </submittedName>
</protein>
<gene>
    <name evidence="1" type="ORF">FM21_33925</name>
</gene>
<comment type="caution">
    <text evidence="1">The sequence shown here is derived from an EMBL/GenBank/DDBJ whole genome shotgun (WGS) entry which is preliminary data.</text>
</comment>
<keyword evidence="2" id="KW-1185">Reference proteome</keyword>
<reference evidence="1 2" key="1">
    <citation type="submission" date="2014-05" db="EMBL/GenBank/DDBJ databases">
        <title>Complete genome sequence of the Streptomyces mutabilis TRM45540.</title>
        <authorList>
            <person name="Luo X."/>
            <person name="Zhang L."/>
        </authorList>
    </citation>
    <scope>NUCLEOTIDE SEQUENCE [LARGE SCALE GENOMIC DNA]</scope>
    <source>
        <strain evidence="1 2">TRM45540</strain>
    </source>
</reference>
<dbReference type="AlphaFoldDB" id="A0A086MQZ7"/>
<evidence type="ECO:0000313" key="1">
    <source>
        <dbReference type="EMBL" id="KFG71315.1"/>
    </source>
</evidence>
<dbReference type="HOGENOM" id="CLU_1668426_0_0_11"/>
<organism evidence="1 2">
    <name type="scientific">Streptomyces mutabilis</name>
    <dbReference type="NCBI Taxonomy" id="67332"/>
    <lineage>
        <taxon>Bacteria</taxon>
        <taxon>Bacillati</taxon>
        <taxon>Actinomycetota</taxon>
        <taxon>Actinomycetes</taxon>
        <taxon>Kitasatosporales</taxon>
        <taxon>Streptomycetaceae</taxon>
        <taxon>Streptomyces</taxon>
    </lineage>
</organism>
<proteinExistence type="predicted"/>
<dbReference type="RefSeq" id="WP_043385598.1">
    <property type="nucleotide sequence ID" value="NZ_KN039950.1"/>
</dbReference>